<organism evidence="1 2">
    <name type="scientific">Sporolactobacillus nakayamae</name>
    <dbReference type="NCBI Taxonomy" id="269670"/>
    <lineage>
        <taxon>Bacteria</taxon>
        <taxon>Bacillati</taxon>
        <taxon>Bacillota</taxon>
        <taxon>Bacilli</taxon>
        <taxon>Bacillales</taxon>
        <taxon>Sporolactobacillaceae</taxon>
        <taxon>Sporolactobacillus</taxon>
    </lineage>
</organism>
<dbReference type="EMBL" id="FOOY01000004">
    <property type="protein sequence ID" value="SFG11368.1"/>
    <property type="molecule type" value="Genomic_DNA"/>
</dbReference>
<dbReference type="Proteomes" id="UP000198752">
    <property type="component" value="Unassembled WGS sequence"/>
</dbReference>
<sequence>MDGKIETEIRNLAVHHLPCEDSLVAGKRTMNNIFCIIRHIPFFQD</sequence>
<keyword evidence="2" id="KW-1185">Reference proteome</keyword>
<evidence type="ECO:0000313" key="1">
    <source>
        <dbReference type="EMBL" id="SFG11368.1"/>
    </source>
</evidence>
<name>A0A1I2P5J5_9BACL</name>
<proteinExistence type="predicted"/>
<evidence type="ECO:0000313" key="2">
    <source>
        <dbReference type="Proteomes" id="UP000198752"/>
    </source>
</evidence>
<dbReference type="STRING" id="269670.SAMN02982927_00724"/>
<dbReference type="AlphaFoldDB" id="A0A1I2P5J5"/>
<reference evidence="2" key="1">
    <citation type="submission" date="2016-10" db="EMBL/GenBank/DDBJ databases">
        <authorList>
            <person name="Varghese N."/>
            <person name="Submissions S."/>
        </authorList>
    </citation>
    <scope>NUCLEOTIDE SEQUENCE [LARGE SCALE GENOMIC DNA]</scope>
    <source>
        <strain evidence="2">ATCC 700379</strain>
    </source>
</reference>
<protein>
    <submittedName>
        <fullName evidence="1">Uncharacterized protein</fullName>
    </submittedName>
</protein>
<accession>A0A1I2P5J5</accession>
<gene>
    <name evidence="1" type="ORF">SAMN02982927_00724</name>
</gene>